<organism evidence="3 4">
    <name type="scientific">Acacia crassicarpa</name>
    <name type="common">northern wattle</name>
    <dbReference type="NCBI Taxonomy" id="499986"/>
    <lineage>
        <taxon>Eukaryota</taxon>
        <taxon>Viridiplantae</taxon>
        <taxon>Streptophyta</taxon>
        <taxon>Embryophyta</taxon>
        <taxon>Tracheophyta</taxon>
        <taxon>Spermatophyta</taxon>
        <taxon>Magnoliopsida</taxon>
        <taxon>eudicotyledons</taxon>
        <taxon>Gunneridae</taxon>
        <taxon>Pentapetalae</taxon>
        <taxon>rosids</taxon>
        <taxon>fabids</taxon>
        <taxon>Fabales</taxon>
        <taxon>Fabaceae</taxon>
        <taxon>Caesalpinioideae</taxon>
        <taxon>mimosoid clade</taxon>
        <taxon>Acacieae</taxon>
        <taxon>Acacia</taxon>
    </lineage>
</organism>
<feature type="compositionally biased region" description="Basic residues" evidence="1">
    <location>
        <begin position="124"/>
        <end position="136"/>
    </location>
</feature>
<dbReference type="PROSITE" id="PS50108">
    <property type="entry name" value="CRIB"/>
    <property type="match status" value="1"/>
</dbReference>
<feature type="compositionally biased region" description="Basic and acidic residues" evidence="1">
    <location>
        <begin position="211"/>
        <end position="223"/>
    </location>
</feature>
<protein>
    <recommendedName>
        <fullName evidence="2">CRIB domain-containing protein</fullName>
    </recommendedName>
</protein>
<dbReference type="InterPro" id="IPR000095">
    <property type="entry name" value="CRIB_dom"/>
</dbReference>
<evidence type="ECO:0000313" key="3">
    <source>
        <dbReference type="EMBL" id="KAK4266172.1"/>
    </source>
</evidence>
<dbReference type="SMART" id="SM00285">
    <property type="entry name" value="PBD"/>
    <property type="match status" value="1"/>
</dbReference>
<dbReference type="EMBL" id="JAWXYG010000008">
    <property type="protein sequence ID" value="KAK4266172.1"/>
    <property type="molecule type" value="Genomic_DNA"/>
</dbReference>
<feature type="region of interest" description="Disordered" evidence="1">
    <location>
        <begin position="102"/>
        <end position="255"/>
    </location>
</feature>
<dbReference type="Pfam" id="PF00786">
    <property type="entry name" value="PBD"/>
    <property type="match status" value="1"/>
</dbReference>
<dbReference type="PANTHER" id="PTHR46325:SF40">
    <property type="entry name" value="CRIB DOMAIN-CONTAINING PROTEIN"/>
    <property type="match status" value="1"/>
</dbReference>
<comment type="caution">
    <text evidence="3">The sequence shown here is derived from an EMBL/GenBank/DDBJ whole genome shotgun (WGS) entry which is preliminary data.</text>
</comment>
<name>A0AAE1J948_9FABA</name>
<reference evidence="3" key="1">
    <citation type="submission" date="2023-10" db="EMBL/GenBank/DDBJ databases">
        <title>Chromosome-level genome of the transformable northern wattle, Acacia crassicarpa.</title>
        <authorList>
            <person name="Massaro I."/>
            <person name="Sinha N.R."/>
            <person name="Poethig S."/>
            <person name="Leichty A.R."/>
        </authorList>
    </citation>
    <scope>NUCLEOTIDE SEQUENCE</scope>
    <source>
        <strain evidence="3">Acra3RX</strain>
        <tissue evidence="3">Leaf</tissue>
    </source>
</reference>
<evidence type="ECO:0000259" key="2">
    <source>
        <dbReference type="PROSITE" id="PS50108"/>
    </source>
</evidence>
<feature type="compositionally biased region" description="Low complexity" evidence="1">
    <location>
        <begin position="168"/>
        <end position="181"/>
    </location>
</feature>
<gene>
    <name evidence="3" type="ORF">QN277_027132</name>
</gene>
<evidence type="ECO:0000256" key="1">
    <source>
        <dbReference type="SAM" id="MobiDB-lite"/>
    </source>
</evidence>
<accession>A0AAE1J948</accession>
<sequence length="255" mass="28026">MATKVKGLFRGLRYISQIFGESYYCSNVNVLSLRIDLSDLNQGFALEIYQKFEVNVADEKEEDKIQIGFPTDVKHVAHIGMDGPSANNPTWMNDFKIASEVSQQAPAPVNTDKTQRDSKTSKDSKHKAKHIPKSRHGSLEKNSTDSPTGGSSGGSKHVRRHRSSDATSECSTRDSSSSSGSRHSRKAKTSKLGSDSPAASKQGRRRKTKTKSIDETEGAERSSGRSSKGDSMSDISFQDLDNGSENRHRRKNSDD</sequence>
<proteinExistence type="predicted"/>
<keyword evidence="4" id="KW-1185">Reference proteome</keyword>
<dbReference type="Proteomes" id="UP001293593">
    <property type="component" value="Unassembled WGS sequence"/>
</dbReference>
<dbReference type="AlphaFoldDB" id="A0AAE1J948"/>
<evidence type="ECO:0000313" key="4">
    <source>
        <dbReference type="Proteomes" id="UP001293593"/>
    </source>
</evidence>
<feature type="compositionally biased region" description="Low complexity" evidence="1">
    <location>
        <begin position="224"/>
        <end position="234"/>
    </location>
</feature>
<feature type="domain" description="CRIB" evidence="2">
    <location>
        <begin position="67"/>
        <end position="80"/>
    </location>
</feature>
<feature type="compositionally biased region" description="Basic and acidic residues" evidence="1">
    <location>
        <begin position="113"/>
        <end position="123"/>
    </location>
</feature>
<dbReference type="PANTHER" id="PTHR46325">
    <property type="entry name" value="CRIB DOMAIN-CONTAINING PROTEIN RIC8"/>
    <property type="match status" value="1"/>
</dbReference>